<keyword evidence="11" id="KW-1185">Reference proteome</keyword>
<keyword evidence="6 8" id="KW-1133">Transmembrane helix</keyword>
<proteinExistence type="inferred from homology"/>
<feature type="transmembrane region" description="Helical" evidence="8">
    <location>
        <begin position="130"/>
        <end position="155"/>
    </location>
</feature>
<dbReference type="GeneID" id="66074462"/>
<feature type="domain" description="Wax synthase" evidence="9">
    <location>
        <begin position="163"/>
        <end position="254"/>
    </location>
</feature>
<evidence type="ECO:0000256" key="3">
    <source>
        <dbReference type="ARBA" id="ARBA00007282"/>
    </source>
</evidence>
<sequence>MNYALASWFISYLLNAFTWLFLEEVPHKFNVPRVGPDAPFTTRLQEGIRLMSSPRGIGWSHEPTHALRPSPHPSTTRTQFVVRQLFHALVYLSALSLIGSTYIQQQSCFKYGGPSAGDPMYGLTRRSLNVIAFGVCAVSLLSMLYCVVTATVVAFRMATPQECPPFFGSPVHSSTLRGFWGKTWHQLLRSVVSPYGRSLAGGVLRFQQGSIPYSLIQCYTAFFITGLLHEISDTMTRQPEDRTLGFGSSLTFFLLQPVGITIESVVIYIYQSQFRGGSKSWEKFVDFVWVASWLVWCGPIFIDAIVSSRLTDYEN</sequence>
<comment type="caution">
    <text evidence="10">The sequence shown here is derived from an EMBL/GenBank/DDBJ whole genome shotgun (WGS) entry which is preliminary data.</text>
</comment>
<comment type="similarity">
    <text evidence="3">Belongs to the wax synthase family.</text>
</comment>
<dbReference type="PANTHER" id="PTHR31595:SF57">
    <property type="entry name" value="OS04G0481900 PROTEIN"/>
    <property type="match status" value="1"/>
</dbReference>
<dbReference type="OrthoDB" id="1077582at2759"/>
<evidence type="ECO:0000313" key="10">
    <source>
        <dbReference type="EMBL" id="KAG7094558.1"/>
    </source>
</evidence>
<evidence type="ECO:0000256" key="4">
    <source>
        <dbReference type="ARBA" id="ARBA00022679"/>
    </source>
</evidence>
<comment type="pathway">
    <text evidence="2">Secondary metabolite biosynthesis.</text>
</comment>
<dbReference type="Pfam" id="PF13813">
    <property type="entry name" value="MBOAT_2"/>
    <property type="match status" value="1"/>
</dbReference>
<keyword evidence="4" id="KW-0808">Transferase</keyword>
<feature type="transmembrane region" description="Helical" evidence="8">
    <location>
        <begin position="6"/>
        <end position="22"/>
    </location>
</feature>
<dbReference type="GO" id="GO:0016020">
    <property type="term" value="C:membrane"/>
    <property type="evidence" value="ECO:0007669"/>
    <property type="project" value="UniProtKB-SubCell"/>
</dbReference>
<evidence type="ECO:0000256" key="2">
    <source>
        <dbReference type="ARBA" id="ARBA00005179"/>
    </source>
</evidence>
<dbReference type="AlphaFoldDB" id="A0A9P7S4Y9"/>
<dbReference type="GO" id="GO:0006629">
    <property type="term" value="P:lipid metabolic process"/>
    <property type="evidence" value="ECO:0007669"/>
    <property type="project" value="InterPro"/>
</dbReference>
<comment type="subcellular location">
    <subcellularLocation>
        <location evidence="1">Membrane</location>
        <topology evidence="1">Multi-pass membrane protein</topology>
    </subcellularLocation>
</comment>
<keyword evidence="5 8" id="KW-0812">Transmembrane</keyword>
<evidence type="ECO:0000313" key="11">
    <source>
        <dbReference type="Proteomes" id="UP001049176"/>
    </source>
</evidence>
<dbReference type="InterPro" id="IPR044851">
    <property type="entry name" value="Wax_synthase"/>
</dbReference>
<evidence type="ECO:0000256" key="8">
    <source>
        <dbReference type="SAM" id="Phobius"/>
    </source>
</evidence>
<evidence type="ECO:0000256" key="6">
    <source>
        <dbReference type="ARBA" id="ARBA00022989"/>
    </source>
</evidence>
<dbReference type="KEGG" id="more:E1B28_005386"/>
<evidence type="ECO:0000256" key="5">
    <source>
        <dbReference type="ARBA" id="ARBA00022692"/>
    </source>
</evidence>
<dbReference type="Proteomes" id="UP001049176">
    <property type="component" value="Chromosome 3"/>
</dbReference>
<reference evidence="10" key="1">
    <citation type="journal article" date="2021" name="Genome Biol. Evol.">
        <title>The assembled and annotated genome of the fairy-ring fungus Marasmius oreades.</title>
        <authorList>
            <person name="Hiltunen M."/>
            <person name="Ament-Velasquez S.L."/>
            <person name="Johannesson H."/>
        </authorList>
    </citation>
    <scope>NUCLEOTIDE SEQUENCE</scope>
    <source>
        <strain evidence="10">03SP1</strain>
    </source>
</reference>
<accession>A0A9P7S4Y9</accession>
<name>A0A9P7S4Y9_9AGAR</name>
<dbReference type="GO" id="GO:0008374">
    <property type="term" value="F:O-acyltransferase activity"/>
    <property type="evidence" value="ECO:0007669"/>
    <property type="project" value="InterPro"/>
</dbReference>
<feature type="transmembrane region" description="Helical" evidence="8">
    <location>
        <begin position="287"/>
        <end position="306"/>
    </location>
</feature>
<evidence type="ECO:0000256" key="1">
    <source>
        <dbReference type="ARBA" id="ARBA00004141"/>
    </source>
</evidence>
<dbReference type="PANTHER" id="PTHR31595">
    <property type="entry name" value="LONG-CHAIN-ALCOHOL O-FATTY-ACYLTRANSFERASE 3-RELATED"/>
    <property type="match status" value="1"/>
</dbReference>
<feature type="transmembrane region" description="Helical" evidence="8">
    <location>
        <begin position="211"/>
        <end position="229"/>
    </location>
</feature>
<dbReference type="RefSeq" id="XP_043011028.1">
    <property type="nucleotide sequence ID" value="XM_043149944.1"/>
</dbReference>
<evidence type="ECO:0000256" key="7">
    <source>
        <dbReference type="ARBA" id="ARBA00023136"/>
    </source>
</evidence>
<gene>
    <name evidence="10" type="ORF">E1B28_005386</name>
</gene>
<feature type="transmembrane region" description="Helical" evidence="8">
    <location>
        <begin position="250"/>
        <end position="271"/>
    </location>
</feature>
<dbReference type="EMBL" id="CM032183">
    <property type="protein sequence ID" value="KAG7094558.1"/>
    <property type="molecule type" value="Genomic_DNA"/>
</dbReference>
<keyword evidence="7 8" id="KW-0472">Membrane</keyword>
<dbReference type="InterPro" id="IPR032805">
    <property type="entry name" value="Wax_synthase_dom"/>
</dbReference>
<protein>
    <recommendedName>
        <fullName evidence="9">Wax synthase domain-containing protein</fullName>
    </recommendedName>
</protein>
<evidence type="ECO:0000259" key="9">
    <source>
        <dbReference type="Pfam" id="PF13813"/>
    </source>
</evidence>
<organism evidence="10 11">
    <name type="scientific">Marasmius oreades</name>
    <name type="common">fairy-ring Marasmius</name>
    <dbReference type="NCBI Taxonomy" id="181124"/>
    <lineage>
        <taxon>Eukaryota</taxon>
        <taxon>Fungi</taxon>
        <taxon>Dikarya</taxon>
        <taxon>Basidiomycota</taxon>
        <taxon>Agaricomycotina</taxon>
        <taxon>Agaricomycetes</taxon>
        <taxon>Agaricomycetidae</taxon>
        <taxon>Agaricales</taxon>
        <taxon>Marasmiineae</taxon>
        <taxon>Marasmiaceae</taxon>
        <taxon>Marasmius</taxon>
    </lineage>
</organism>